<name>A0A6A7BIB0_9PLEO</name>
<proteinExistence type="predicted"/>
<dbReference type="OrthoDB" id="3793460at2759"/>
<gene>
    <name evidence="2" type="ORF">T440DRAFT_514264</name>
</gene>
<evidence type="ECO:0000256" key="1">
    <source>
        <dbReference type="SAM" id="MobiDB-lite"/>
    </source>
</evidence>
<organism evidence="2 3">
    <name type="scientific">Plenodomus tracheiphilus IPT5</name>
    <dbReference type="NCBI Taxonomy" id="1408161"/>
    <lineage>
        <taxon>Eukaryota</taxon>
        <taxon>Fungi</taxon>
        <taxon>Dikarya</taxon>
        <taxon>Ascomycota</taxon>
        <taxon>Pezizomycotina</taxon>
        <taxon>Dothideomycetes</taxon>
        <taxon>Pleosporomycetidae</taxon>
        <taxon>Pleosporales</taxon>
        <taxon>Pleosporineae</taxon>
        <taxon>Leptosphaeriaceae</taxon>
        <taxon>Plenodomus</taxon>
    </lineage>
</organism>
<protein>
    <submittedName>
        <fullName evidence="2">Uncharacterized protein</fullName>
    </submittedName>
</protein>
<evidence type="ECO:0000313" key="3">
    <source>
        <dbReference type="Proteomes" id="UP000799423"/>
    </source>
</evidence>
<dbReference type="AlphaFoldDB" id="A0A6A7BIB0"/>
<accession>A0A6A7BIB0</accession>
<feature type="compositionally biased region" description="Polar residues" evidence="1">
    <location>
        <begin position="134"/>
        <end position="147"/>
    </location>
</feature>
<evidence type="ECO:0000313" key="2">
    <source>
        <dbReference type="EMBL" id="KAF2855236.1"/>
    </source>
</evidence>
<feature type="region of interest" description="Disordered" evidence="1">
    <location>
        <begin position="127"/>
        <end position="162"/>
    </location>
</feature>
<reference evidence="2" key="1">
    <citation type="submission" date="2020-01" db="EMBL/GenBank/DDBJ databases">
        <authorList>
            <consortium name="DOE Joint Genome Institute"/>
            <person name="Haridas S."/>
            <person name="Albert R."/>
            <person name="Binder M."/>
            <person name="Bloem J."/>
            <person name="Labutti K."/>
            <person name="Salamov A."/>
            <person name="Andreopoulos B."/>
            <person name="Baker S.E."/>
            <person name="Barry K."/>
            <person name="Bills G."/>
            <person name="Bluhm B.H."/>
            <person name="Cannon C."/>
            <person name="Castanera R."/>
            <person name="Culley D.E."/>
            <person name="Daum C."/>
            <person name="Ezra D."/>
            <person name="Gonzalez J.B."/>
            <person name="Henrissat B."/>
            <person name="Kuo A."/>
            <person name="Liang C."/>
            <person name="Lipzen A."/>
            <person name="Lutzoni F."/>
            <person name="Magnuson J."/>
            <person name="Mondo S."/>
            <person name="Nolan M."/>
            <person name="Ohm R."/>
            <person name="Pangilinan J."/>
            <person name="Park H.-J."/>
            <person name="Ramirez L."/>
            <person name="Alfaro M."/>
            <person name="Sun H."/>
            <person name="Tritt A."/>
            <person name="Yoshinaga Y."/>
            <person name="Zwiers L.-H."/>
            <person name="Turgeon B.G."/>
            <person name="Goodwin S.B."/>
            <person name="Spatafora J.W."/>
            <person name="Crous P.W."/>
            <person name="Grigoriev I.V."/>
        </authorList>
    </citation>
    <scope>NUCLEOTIDE SEQUENCE</scope>
    <source>
        <strain evidence="2">IPT5</strain>
    </source>
</reference>
<dbReference type="EMBL" id="MU006291">
    <property type="protein sequence ID" value="KAF2855236.1"/>
    <property type="molecule type" value="Genomic_DNA"/>
</dbReference>
<keyword evidence="3" id="KW-1185">Reference proteome</keyword>
<dbReference type="Proteomes" id="UP000799423">
    <property type="component" value="Unassembled WGS sequence"/>
</dbReference>
<sequence>MYLKPRGGNRYRIETTLGYRRRANTRGGRNSNAWSGWTLISATIYQHRSILRRYQFSYISPLSSQAIPSVCMAYASNPIGQHGGGYDPSSGAFVQIQSFPQGPKPHCGGGSFDPRLPYSEPSVTVQPLPVEKPNFNTTPPHNLQASTPYYPQPYQQPPQNNNAQPGFIAQLCACFR</sequence>